<dbReference type="RefSeq" id="WP_311555281.1">
    <property type="nucleotide sequence ID" value="NZ_JAVREJ010000003.1"/>
</dbReference>
<accession>A0ABU2N696</accession>
<name>A0ABU2N696_9PSEU</name>
<feature type="domain" description="Dienelactone hydrolase" evidence="2">
    <location>
        <begin position="110"/>
        <end position="307"/>
    </location>
</feature>
<evidence type="ECO:0000313" key="3">
    <source>
        <dbReference type="EMBL" id="MDT0349285.1"/>
    </source>
</evidence>
<dbReference type="EC" id="3.1.-.-" evidence="3"/>
<dbReference type="InterPro" id="IPR002925">
    <property type="entry name" value="Dienelactn_hydro"/>
</dbReference>
<protein>
    <submittedName>
        <fullName evidence="3">Dienelactone hydrolase family protein</fullName>
        <ecNumber evidence="3">3.1.-.-</ecNumber>
    </submittedName>
</protein>
<evidence type="ECO:0000256" key="1">
    <source>
        <dbReference type="SAM" id="MobiDB-lite"/>
    </source>
</evidence>
<dbReference type="Gene3D" id="3.40.50.1820">
    <property type="entry name" value="alpha/beta hydrolase"/>
    <property type="match status" value="1"/>
</dbReference>
<dbReference type="InterPro" id="IPR051049">
    <property type="entry name" value="Dienelactone_hydrolase-like"/>
</dbReference>
<dbReference type="PANTHER" id="PTHR46623:SF6">
    <property type="entry name" value="ALPHA_BETA-HYDROLASES SUPERFAMILY PROTEIN"/>
    <property type="match status" value="1"/>
</dbReference>
<evidence type="ECO:0000259" key="2">
    <source>
        <dbReference type="Pfam" id="PF01738"/>
    </source>
</evidence>
<feature type="compositionally biased region" description="Low complexity" evidence="1">
    <location>
        <begin position="48"/>
        <end position="74"/>
    </location>
</feature>
<dbReference type="InterPro" id="IPR029058">
    <property type="entry name" value="AB_hydrolase_fold"/>
</dbReference>
<keyword evidence="4" id="KW-1185">Reference proteome</keyword>
<dbReference type="SUPFAM" id="SSF53474">
    <property type="entry name" value="alpha/beta-Hydrolases"/>
    <property type="match status" value="1"/>
</dbReference>
<keyword evidence="3" id="KW-0378">Hydrolase</keyword>
<dbReference type="EMBL" id="JAVREJ010000003">
    <property type="protein sequence ID" value="MDT0349285.1"/>
    <property type="molecule type" value="Genomic_DNA"/>
</dbReference>
<evidence type="ECO:0000313" key="4">
    <source>
        <dbReference type="Proteomes" id="UP001183202"/>
    </source>
</evidence>
<dbReference type="GO" id="GO:0016787">
    <property type="term" value="F:hydrolase activity"/>
    <property type="evidence" value="ECO:0007669"/>
    <property type="project" value="UniProtKB-KW"/>
</dbReference>
<dbReference type="Proteomes" id="UP001183202">
    <property type="component" value="Unassembled WGS sequence"/>
</dbReference>
<proteinExistence type="predicted"/>
<dbReference type="Pfam" id="PF01738">
    <property type="entry name" value="DLH"/>
    <property type="match status" value="1"/>
</dbReference>
<comment type="caution">
    <text evidence="3">The sequence shown here is derived from an EMBL/GenBank/DDBJ whole genome shotgun (WGS) entry which is preliminary data.</text>
</comment>
<feature type="region of interest" description="Disordered" evidence="1">
    <location>
        <begin position="48"/>
        <end position="80"/>
    </location>
</feature>
<reference evidence="4" key="1">
    <citation type="submission" date="2023-07" db="EMBL/GenBank/DDBJ databases">
        <title>30 novel species of actinomycetes from the DSMZ collection.</title>
        <authorList>
            <person name="Nouioui I."/>
        </authorList>
    </citation>
    <scope>NUCLEOTIDE SEQUENCE [LARGE SCALE GENOMIC DNA]</scope>
    <source>
        <strain evidence="4">DSM 45834</strain>
    </source>
</reference>
<dbReference type="PANTHER" id="PTHR46623">
    <property type="entry name" value="CARBOXYMETHYLENEBUTENOLIDASE-RELATED"/>
    <property type="match status" value="1"/>
</dbReference>
<sequence length="309" mass="31122">MALRSYLATEIAIDHADGLLSRRDALHKLGLLGLTTVAASSLLASCSSEAPPAAPGTAPGPSAAPGGASQSPATPTAPPDYDVVAARARSEDVTFPGGTGTMSGAYAAAESPRGAVLVVHENRGLTDYIRAVAGRLAGDGYSALAPDLLSRAGGTAGAPDATAALGAISTADLVTDLRSGLTELARRADGLKLGAMGFCFGGGMTWQLLDSGPSELAAAVPFYGPSPDAPTFTGSQAAVLGVFAEKDARVNAGRDKLEAALTAAGVTHELVTIPGVDHAFFNDTGARYDQAAASQVYQQVLSWFGTHLT</sequence>
<gene>
    <name evidence="3" type="ORF">RM445_07070</name>
</gene>
<organism evidence="3 4">
    <name type="scientific">Pseudonocardia charpentierae</name>
    <dbReference type="NCBI Taxonomy" id="3075545"/>
    <lineage>
        <taxon>Bacteria</taxon>
        <taxon>Bacillati</taxon>
        <taxon>Actinomycetota</taxon>
        <taxon>Actinomycetes</taxon>
        <taxon>Pseudonocardiales</taxon>
        <taxon>Pseudonocardiaceae</taxon>
        <taxon>Pseudonocardia</taxon>
    </lineage>
</organism>